<evidence type="ECO:0000256" key="4">
    <source>
        <dbReference type="ARBA" id="ARBA00022496"/>
    </source>
</evidence>
<keyword evidence="7" id="KW-0408">Iron</keyword>
<evidence type="ECO:0000256" key="10">
    <source>
        <dbReference type="ARBA" id="ARBA00023136"/>
    </source>
</evidence>
<reference evidence="18 19" key="1">
    <citation type="submission" date="2019-09" db="EMBL/GenBank/DDBJ databases">
        <title>Arenimonas chukotkensis sp. nov., a bacterium isolated from Chukotka hot spring, Arctic region, Russia.</title>
        <authorList>
            <person name="Zayulina K.S."/>
            <person name="Prokofeva M.I."/>
            <person name="Elcheninov A.G."/>
            <person name="Novikov A."/>
            <person name="Kochetkova T.V."/>
            <person name="Kublanov I.V."/>
        </authorList>
    </citation>
    <scope>NUCLEOTIDE SEQUENCE [LARGE SCALE GENOMIC DNA]</scope>
    <source>
        <strain evidence="18 19">3729k</strain>
    </source>
</reference>
<dbReference type="GO" id="GO:0009279">
    <property type="term" value="C:cell outer membrane"/>
    <property type="evidence" value="ECO:0007669"/>
    <property type="project" value="UniProtKB-SubCell"/>
</dbReference>
<evidence type="ECO:0000256" key="2">
    <source>
        <dbReference type="ARBA" id="ARBA00022448"/>
    </source>
</evidence>
<dbReference type="PROSITE" id="PS52016">
    <property type="entry name" value="TONB_DEPENDENT_REC_3"/>
    <property type="match status" value="1"/>
</dbReference>
<dbReference type="PROSITE" id="PS01156">
    <property type="entry name" value="TONB_DEPENDENT_REC_2"/>
    <property type="match status" value="1"/>
</dbReference>
<keyword evidence="4" id="KW-0410">Iron transport</keyword>
<evidence type="ECO:0000256" key="9">
    <source>
        <dbReference type="ARBA" id="ARBA00023077"/>
    </source>
</evidence>
<accession>A0A5B2ZBW9</accession>
<keyword evidence="8" id="KW-0406">Ion transport</keyword>
<dbReference type="PANTHER" id="PTHR32552:SF81">
    <property type="entry name" value="TONB-DEPENDENT OUTER MEMBRANE RECEPTOR"/>
    <property type="match status" value="1"/>
</dbReference>
<name>A0A5B2ZBW9_9GAMM</name>
<evidence type="ECO:0000256" key="1">
    <source>
        <dbReference type="ARBA" id="ARBA00004571"/>
    </source>
</evidence>
<evidence type="ECO:0000259" key="17">
    <source>
        <dbReference type="Pfam" id="PF07715"/>
    </source>
</evidence>
<evidence type="ECO:0000259" key="16">
    <source>
        <dbReference type="Pfam" id="PF00593"/>
    </source>
</evidence>
<dbReference type="InterPro" id="IPR039426">
    <property type="entry name" value="TonB-dep_rcpt-like"/>
</dbReference>
<evidence type="ECO:0000256" key="5">
    <source>
        <dbReference type="ARBA" id="ARBA00022692"/>
    </source>
</evidence>
<evidence type="ECO:0000256" key="14">
    <source>
        <dbReference type="RuleBase" id="RU003357"/>
    </source>
</evidence>
<evidence type="ECO:0000313" key="19">
    <source>
        <dbReference type="Proteomes" id="UP000322165"/>
    </source>
</evidence>
<evidence type="ECO:0000256" key="13">
    <source>
        <dbReference type="PROSITE-ProRule" id="PRU10144"/>
    </source>
</evidence>
<comment type="caution">
    <text evidence="18">The sequence shown here is derived from an EMBL/GenBank/DDBJ whole genome shotgun (WGS) entry which is preliminary data.</text>
</comment>
<feature type="short sequence motif" description="TonB C-terminal box" evidence="13">
    <location>
        <begin position="724"/>
        <end position="741"/>
    </location>
</feature>
<keyword evidence="18" id="KW-0675">Receptor</keyword>
<reference evidence="18 19" key="2">
    <citation type="submission" date="2019-09" db="EMBL/GenBank/DDBJ databases">
        <authorList>
            <person name="Mazur A."/>
        </authorList>
    </citation>
    <scope>NUCLEOTIDE SEQUENCE [LARGE SCALE GENOMIC DNA]</scope>
    <source>
        <strain evidence="18 19">3729k</strain>
    </source>
</reference>
<dbReference type="GO" id="GO:0006826">
    <property type="term" value="P:iron ion transport"/>
    <property type="evidence" value="ECO:0007669"/>
    <property type="project" value="UniProtKB-KW"/>
</dbReference>
<keyword evidence="6 15" id="KW-0732">Signal</keyword>
<keyword evidence="2 12" id="KW-0813">Transport</keyword>
<feature type="signal peptide" evidence="15">
    <location>
        <begin position="1"/>
        <end position="23"/>
    </location>
</feature>
<feature type="domain" description="TonB-dependent receptor-like beta-barrel" evidence="16">
    <location>
        <begin position="281"/>
        <end position="705"/>
    </location>
</feature>
<evidence type="ECO:0000256" key="8">
    <source>
        <dbReference type="ARBA" id="ARBA00023065"/>
    </source>
</evidence>
<sequence length="741" mass="80973">MKRNHLSLAIGLSLSLAAPLASAQDAATEADDAAAERSAVTLDAIQVTARKREETLQDVPVAVTAFTPESLDKLNIRDLGDLDAQVPNLTIYAARGSTSTVTAYIRGVGQADPLWGVDPGVGIYLDDVYIARPQGALLDVFDVERIEVLRGPQGTLYGKNTIGGAIKYISRGLPTEFGGMAELTVGSHGRLDAKAAVGGPIGGEDSGLRARVSLASLNHDGYGENLYTGQDVSDKEINVARVQLGAFVTEDFDVQFSMDWLDDQSGVRGAQMLVANPLAPGFLPLDDRYDIRSGMKNINDTTMKGASATLNWRVNDDWALKYVIAKRESDTETNIDFDTLPMPLVDVRAFYFDEQVSHELQANYDAGGRARGVMGLYLFNGDAGGQVLNHFNNPLIPPSLTNPLFGDTQGYVNTDSMAVYADWSFDLSDRLRLDVGARYTDEDKHAVALNRFYTDLSYTTPWATAANFDKTVNFKNVSPKISLDYQLSDEVMIYGLASRGFKSGGFNIRANTTAVPASGEPFDDEVVDSYEIGSKMSLLDQRLFLNLAYFHNKYKDIQLSVFTSYTLPDGSQSFFGDFTNAGRGTVQGIEVEYQFLPTENWLISGNLAWLDAEYDEFISAGVNIADSQRFTNAPEFSGAINVEYRTGLANGGNLSARVGYSYQSEVWPTTDLSPLIRQDGYGLVNAGVIWQINDAWMLSLQGSNLTDEEYRTTGYNIGAFGVVTGFYGPPRQYSLSARYSF</sequence>
<dbReference type="InterPro" id="IPR000531">
    <property type="entry name" value="Beta-barrel_TonB"/>
</dbReference>
<dbReference type="AlphaFoldDB" id="A0A5B2ZBW9"/>
<gene>
    <name evidence="18" type="ORF">F0415_01305</name>
</gene>
<dbReference type="RefSeq" id="WP_149859388.1">
    <property type="nucleotide sequence ID" value="NZ_VUOD01000001.1"/>
</dbReference>
<comment type="subcellular location">
    <subcellularLocation>
        <location evidence="1 12">Cell outer membrane</location>
        <topology evidence="1 12">Multi-pass membrane protein</topology>
    </subcellularLocation>
</comment>
<keyword evidence="5 12" id="KW-0812">Transmembrane</keyword>
<keyword evidence="3 12" id="KW-1134">Transmembrane beta strand</keyword>
<dbReference type="PANTHER" id="PTHR32552">
    <property type="entry name" value="FERRICHROME IRON RECEPTOR-RELATED"/>
    <property type="match status" value="1"/>
</dbReference>
<dbReference type="EMBL" id="VUOD01000001">
    <property type="protein sequence ID" value="KAA2286168.1"/>
    <property type="molecule type" value="Genomic_DNA"/>
</dbReference>
<keyword evidence="11 12" id="KW-0998">Cell outer membrane</keyword>
<evidence type="ECO:0000313" key="18">
    <source>
        <dbReference type="EMBL" id="KAA2286168.1"/>
    </source>
</evidence>
<dbReference type="CDD" id="cd01347">
    <property type="entry name" value="ligand_gated_channel"/>
    <property type="match status" value="1"/>
</dbReference>
<dbReference type="SUPFAM" id="SSF56935">
    <property type="entry name" value="Porins"/>
    <property type="match status" value="1"/>
</dbReference>
<keyword evidence="19" id="KW-1185">Reference proteome</keyword>
<feature type="domain" description="TonB-dependent receptor plug" evidence="17">
    <location>
        <begin position="56"/>
        <end position="165"/>
    </location>
</feature>
<evidence type="ECO:0000256" key="7">
    <source>
        <dbReference type="ARBA" id="ARBA00023004"/>
    </source>
</evidence>
<evidence type="ECO:0000256" key="6">
    <source>
        <dbReference type="ARBA" id="ARBA00022729"/>
    </source>
</evidence>
<keyword evidence="9 14" id="KW-0798">TonB box</keyword>
<dbReference type="Pfam" id="PF00593">
    <property type="entry name" value="TonB_dep_Rec_b-barrel"/>
    <property type="match status" value="1"/>
</dbReference>
<dbReference type="InterPro" id="IPR010917">
    <property type="entry name" value="TonB_rcpt_CS"/>
</dbReference>
<evidence type="ECO:0000256" key="12">
    <source>
        <dbReference type="PROSITE-ProRule" id="PRU01360"/>
    </source>
</evidence>
<dbReference type="Proteomes" id="UP000322165">
    <property type="component" value="Unassembled WGS sequence"/>
</dbReference>
<organism evidence="18 19">
    <name type="scientific">Arenimonas fontis</name>
    <dbReference type="NCBI Taxonomy" id="2608255"/>
    <lineage>
        <taxon>Bacteria</taxon>
        <taxon>Pseudomonadati</taxon>
        <taxon>Pseudomonadota</taxon>
        <taxon>Gammaproteobacteria</taxon>
        <taxon>Lysobacterales</taxon>
        <taxon>Lysobacteraceae</taxon>
        <taxon>Arenimonas</taxon>
    </lineage>
</organism>
<dbReference type="Gene3D" id="2.40.170.20">
    <property type="entry name" value="TonB-dependent receptor, beta-barrel domain"/>
    <property type="match status" value="1"/>
</dbReference>
<dbReference type="InterPro" id="IPR012910">
    <property type="entry name" value="Plug_dom"/>
</dbReference>
<keyword evidence="10 12" id="KW-0472">Membrane</keyword>
<evidence type="ECO:0000256" key="3">
    <source>
        <dbReference type="ARBA" id="ARBA00022452"/>
    </source>
</evidence>
<evidence type="ECO:0000256" key="11">
    <source>
        <dbReference type="ARBA" id="ARBA00023237"/>
    </source>
</evidence>
<proteinExistence type="inferred from homology"/>
<evidence type="ECO:0000256" key="15">
    <source>
        <dbReference type="SAM" id="SignalP"/>
    </source>
</evidence>
<comment type="similarity">
    <text evidence="12 14">Belongs to the TonB-dependent receptor family.</text>
</comment>
<dbReference type="Pfam" id="PF07715">
    <property type="entry name" value="Plug"/>
    <property type="match status" value="1"/>
</dbReference>
<protein>
    <submittedName>
        <fullName evidence="18">TonB-dependent receptor</fullName>
    </submittedName>
</protein>
<dbReference type="InterPro" id="IPR036942">
    <property type="entry name" value="Beta-barrel_TonB_sf"/>
</dbReference>
<feature type="chain" id="PRO_5022905867" evidence="15">
    <location>
        <begin position="24"/>
        <end position="741"/>
    </location>
</feature>